<proteinExistence type="predicted"/>
<dbReference type="OrthoDB" id="6753017at2759"/>
<accession>A0A4Y2FV80</accession>
<keyword evidence="2" id="KW-1185">Reference proteome</keyword>
<organism evidence="1 2">
    <name type="scientific">Araneus ventricosus</name>
    <name type="common">Orbweaver spider</name>
    <name type="synonym">Epeira ventricosa</name>
    <dbReference type="NCBI Taxonomy" id="182803"/>
    <lineage>
        <taxon>Eukaryota</taxon>
        <taxon>Metazoa</taxon>
        <taxon>Ecdysozoa</taxon>
        <taxon>Arthropoda</taxon>
        <taxon>Chelicerata</taxon>
        <taxon>Arachnida</taxon>
        <taxon>Araneae</taxon>
        <taxon>Araneomorphae</taxon>
        <taxon>Entelegynae</taxon>
        <taxon>Araneoidea</taxon>
        <taxon>Araneidae</taxon>
        <taxon>Araneus</taxon>
    </lineage>
</organism>
<reference evidence="1 2" key="1">
    <citation type="journal article" date="2019" name="Sci. Rep.">
        <title>Orb-weaving spider Araneus ventricosus genome elucidates the spidroin gene catalogue.</title>
        <authorList>
            <person name="Kono N."/>
            <person name="Nakamura H."/>
            <person name="Ohtoshi R."/>
            <person name="Moran D.A.P."/>
            <person name="Shinohara A."/>
            <person name="Yoshida Y."/>
            <person name="Fujiwara M."/>
            <person name="Mori M."/>
            <person name="Tomita M."/>
            <person name="Arakawa K."/>
        </authorList>
    </citation>
    <scope>NUCLEOTIDE SEQUENCE [LARGE SCALE GENOMIC DNA]</scope>
</reference>
<dbReference type="AlphaFoldDB" id="A0A4Y2FV80"/>
<evidence type="ECO:0000313" key="1">
    <source>
        <dbReference type="EMBL" id="GBM45203.1"/>
    </source>
</evidence>
<dbReference type="Proteomes" id="UP000499080">
    <property type="component" value="Unassembled WGS sequence"/>
</dbReference>
<name>A0A4Y2FV80_ARAVE</name>
<protein>
    <submittedName>
        <fullName evidence="1">Uncharacterized protein</fullName>
    </submittedName>
</protein>
<dbReference type="EMBL" id="BGPR01001091">
    <property type="protein sequence ID" value="GBM45203.1"/>
    <property type="molecule type" value="Genomic_DNA"/>
</dbReference>
<evidence type="ECO:0000313" key="2">
    <source>
        <dbReference type="Proteomes" id="UP000499080"/>
    </source>
</evidence>
<comment type="caution">
    <text evidence="1">The sequence shown here is derived from an EMBL/GenBank/DDBJ whole genome shotgun (WGS) entry which is preliminary data.</text>
</comment>
<sequence length="146" mass="16889">MRRSSTVIRLESRSLVRKRQLWCSPHLLNMAQNYKLSNQTVRQILKWNLDRSDDAEKSAGYLNHRSGISESISTKWILTMLIVTTVSQHVEDFCGLPFNTSEHQSDVRDSRILRDNEDVQKRVGWFESHDPFPVSDFVKSISAGIL</sequence>
<gene>
    <name evidence="1" type="ORF">AVEN_168284_1</name>
</gene>